<dbReference type="GO" id="GO:0006364">
    <property type="term" value="P:rRNA processing"/>
    <property type="evidence" value="ECO:0007669"/>
    <property type="project" value="EnsemblFungi"/>
</dbReference>
<proteinExistence type="inferred from homology"/>
<organism evidence="7 8">
    <name type="scientific">Thielaviopsis punctulata</name>
    <dbReference type="NCBI Taxonomy" id="72032"/>
    <lineage>
        <taxon>Eukaryota</taxon>
        <taxon>Fungi</taxon>
        <taxon>Dikarya</taxon>
        <taxon>Ascomycota</taxon>
        <taxon>Pezizomycotina</taxon>
        <taxon>Sordariomycetes</taxon>
        <taxon>Hypocreomycetidae</taxon>
        <taxon>Microascales</taxon>
        <taxon>Ceratocystidaceae</taxon>
        <taxon>Thielaviopsis</taxon>
    </lineage>
</organism>
<keyword evidence="3" id="KW-0690">Ribosome biogenesis</keyword>
<keyword evidence="4" id="KW-0175">Coiled coil</keyword>
<dbReference type="GO" id="GO:0030687">
    <property type="term" value="C:preribosome, large subunit precursor"/>
    <property type="evidence" value="ECO:0007669"/>
    <property type="project" value="EnsemblFungi"/>
</dbReference>
<feature type="region of interest" description="Disordered" evidence="6">
    <location>
        <begin position="278"/>
        <end position="307"/>
    </location>
</feature>
<gene>
    <name evidence="7" type="ORF">TD95_002173</name>
</gene>
<dbReference type="GO" id="GO:0005730">
    <property type="term" value="C:nucleolus"/>
    <property type="evidence" value="ECO:0007669"/>
    <property type="project" value="UniProtKB-SubCell"/>
</dbReference>
<dbReference type="InterPro" id="IPR008610">
    <property type="entry name" value="Ebp2"/>
</dbReference>
<dbReference type="Pfam" id="PF05890">
    <property type="entry name" value="Ebp2"/>
    <property type="match status" value="1"/>
</dbReference>
<evidence type="ECO:0000256" key="1">
    <source>
        <dbReference type="ARBA" id="ARBA00004604"/>
    </source>
</evidence>
<feature type="compositionally biased region" description="Polar residues" evidence="6">
    <location>
        <begin position="361"/>
        <end position="373"/>
    </location>
</feature>
<protein>
    <submittedName>
        <fullName evidence="7">Uncharacterized protein</fullName>
    </submittedName>
</protein>
<comment type="similarity">
    <text evidence="2">Belongs to the EBP2 family.</text>
</comment>
<feature type="compositionally biased region" description="Basic residues" evidence="6">
    <location>
        <begin position="398"/>
        <end position="409"/>
    </location>
</feature>
<feature type="compositionally biased region" description="Acidic residues" evidence="6">
    <location>
        <begin position="101"/>
        <end position="135"/>
    </location>
</feature>
<comment type="caution">
    <text evidence="7">The sequence shown here is derived from an EMBL/GenBank/DDBJ whole genome shotgun (WGS) entry which is preliminary data.</text>
</comment>
<dbReference type="GO" id="GO:0000280">
    <property type="term" value="P:nuclear division"/>
    <property type="evidence" value="ECO:0007669"/>
    <property type="project" value="EnsemblFungi"/>
</dbReference>
<dbReference type="AlphaFoldDB" id="A0A0F4Z7X1"/>
<feature type="region of interest" description="Disordered" evidence="6">
    <location>
        <begin position="326"/>
        <end position="409"/>
    </location>
</feature>
<keyword evidence="8" id="KW-1185">Reference proteome</keyword>
<evidence type="ECO:0000256" key="2">
    <source>
        <dbReference type="ARBA" id="ARBA00007336"/>
    </source>
</evidence>
<evidence type="ECO:0000256" key="6">
    <source>
        <dbReference type="SAM" id="MobiDB-lite"/>
    </source>
</evidence>
<feature type="compositionally biased region" description="Basic and acidic residues" evidence="6">
    <location>
        <begin position="278"/>
        <end position="290"/>
    </location>
</feature>
<feature type="compositionally biased region" description="Acidic residues" evidence="6">
    <location>
        <begin position="45"/>
        <end position="56"/>
    </location>
</feature>
<feature type="compositionally biased region" description="Basic residues" evidence="6">
    <location>
        <begin position="23"/>
        <end position="36"/>
    </location>
</feature>
<dbReference type="OrthoDB" id="443772at2759"/>
<evidence type="ECO:0000313" key="7">
    <source>
        <dbReference type="EMBL" id="KKA25968.1"/>
    </source>
</evidence>
<evidence type="ECO:0000313" key="8">
    <source>
        <dbReference type="Proteomes" id="UP000033483"/>
    </source>
</evidence>
<keyword evidence="5" id="KW-0539">Nucleus</keyword>
<dbReference type="PANTHER" id="PTHR13028:SF0">
    <property type="entry name" value="RRNA-PROCESSING PROTEIN EBP2-RELATED"/>
    <property type="match status" value="1"/>
</dbReference>
<dbReference type="EMBL" id="LAEV01002315">
    <property type="protein sequence ID" value="KKA25968.1"/>
    <property type="molecule type" value="Genomic_DNA"/>
</dbReference>
<sequence>MVTKSKLKMAIAAEKGTDFNKIKEKRRIKKVHKTKPVKADKNKEEESEDDEEESGDEAVGVDFEALNESDSDDSEIEMEEKIERPKKAAAKSKTPATSDNAQDDNDEEDDEEDDEDEDDEDIPMSDLEDLDNEDKEDLIPHTRLTIYNKDALATSLNRILVPSDASVPFASHMVVVSKTSTTNAIPDVSDDVKREDAFLAQCMDAARIARAKLVGEGVPFTRPNDYFAEMVKSDDHMDKIKTKLVEEASSKKASAEARKLRELKKFGKKTQVAKLQERAKEKRETLDKIKNLKRKRQENSNDLGTHEGDVFDVAVDNELKTYRNKSEANGRFSGNGPNAKRLKKNEKYGFGGKKRHMKSGDATSSGDLSGFSNKRNKAPFSGAGGGGKKKGGAAQRPGKARRKAMAARR</sequence>
<feature type="compositionally biased region" description="Acidic residues" evidence="6">
    <location>
        <begin position="65"/>
        <end position="78"/>
    </location>
</feature>
<accession>A0A0F4Z7X1</accession>
<comment type="subcellular location">
    <subcellularLocation>
        <location evidence="1">Nucleus</location>
        <location evidence="1">Nucleolus</location>
    </subcellularLocation>
</comment>
<feature type="region of interest" description="Disordered" evidence="6">
    <location>
        <begin position="13"/>
        <end position="135"/>
    </location>
</feature>
<dbReference type="GO" id="GO:0042802">
    <property type="term" value="F:identical protein binding"/>
    <property type="evidence" value="ECO:0007669"/>
    <property type="project" value="EnsemblFungi"/>
</dbReference>
<dbReference type="Proteomes" id="UP000033483">
    <property type="component" value="Unassembled WGS sequence"/>
</dbReference>
<evidence type="ECO:0000256" key="5">
    <source>
        <dbReference type="ARBA" id="ARBA00023242"/>
    </source>
</evidence>
<evidence type="ECO:0000256" key="4">
    <source>
        <dbReference type="ARBA" id="ARBA00023054"/>
    </source>
</evidence>
<evidence type="ECO:0000256" key="3">
    <source>
        <dbReference type="ARBA" id="ARBA00022517"/>
    </source>
</evidence>
<name>A0A0F4Z7X1_9PEZI</name>
<dbReference type="GO" id="GO:0034399">
    <property type="term" value="C:nuclear periphery"/>
    <property type="evidence" value="ECO:0007669"/>
    <property type="project" value="EnsemblFungi"/>
</dbReference>
<dbReference type="GO" id="GO:0042273">
    <property type="term" value="P:ribosomal large subunit biogenesis"/>
    <property type="evidence" value="ECO:0007669"/>
    <property type="project" value="EnsemblFungi"/>
</dbReference>
<reference evidence="7 8" key="1">
    <citation type="submission" date="2015-03" db="EMBL/GenBank/DDBJ databases">
        <authorList>
            <person name="Radwan O."/>
            <person name="Al-Naeli F.A."/>
            <person name="Rendon G.A."/>
            <person name="Fields C."/>
        </authorList>
    </citation>
    <scope>NUCLEOTIDE SEQUENCE [LARGE SCALE GENOMIC DNA]</scope>
    <source>
        <strain evidence="7">CR-DP1</strain>
    </source>
</reference>
<dbReference type="PANTHER" id="PTHR13028">
    <property type="entry name" value="RRNA PROCESSING PROTEIN EBNA1-BINDING PROTEIN-RELATED"/>
    <property type="match status" value="1"/>
</dbReference>